<evidence type="ECO:0000256" key="2">
    <source>
        <dbReference type="ARBA" id="ARBA00023002"/>
    </source>
</evidence>
<evidence type="ECO:0000256" key="3">
    <source>
        <dbReference type="ARBA" id="ARBA00023027"/>
    </source>
</evidence>
<keyword evidence="5" id="KW-1185">Reference proteome</keyword>
<accession>A0A917RWC0</accession>
<name>A0A917RWC0_9NOCA</name>
<proteinExistence type="inferred from homology"/>
<evidence type="ECO:0000313" key="4">
    <source>
        <dbReference type="EMBL" id="GGL41723.1"/>
    </source>
</evidence>
<sequence length="274" mass="29264">MGRMDGRVAFITGAARGQGRSHAVRLAEEGADIVGLDICENIEVVPYNLGTESDLAETKRLVEKTGRRMLTFKGDVRDFHGMKKAFEAGVAEFGHIDTVIANAGIVMFNTQERDNVEAWEVGIGVMLSGVRNAIQVAYPHMVERGRGGCFILTSSSAALLGKTTANGGDDAYGIAKLGVIGLAQMYANYLGRYNIRVTAIAPTGVTTPMMTENPEAFPFMAQNAEVLGDMSNLLPVEMISAEDVSETVLFLADDATGKYFTGSVLKIDAGLTAK</sequence>
<dbReference type="PRINTS" id="PR00081">
    <property type="entry name" value="GDHRDH"/>
</dbReference>
<dbReference type="PANTHER" id="PTHR42760">
    <property type="entry name" value="SHORT-CHAIN DEHYDROGENASES/REDUCTASES FAMILY MEMBER"/>
    <property type="match status" value="1"/>
</dbReference>
<dbReference type="FunFam" id="3.40.50.720:FF:000084">
    <property type="entry name" value="Short-chain dehydrogenase reductase"/>
    <property type="match status" value="1"/>
</dbReference>
<dbReference type="AlphaFoldDB" id="A0A917RWC0"/>
<dbReference type="SUPFAM" id="SSF51735">
    <property type="entry name" value="NAD(P)-binding Rossmann-fold domains"/>
    <property type="match status" value="1"/>
</dbReference>
<keyword evidence="2" id="KW-0560">Oxidoreductase</keyword>
<dbReference type="InterPro" id="IPR002347">
    <property type="entry name" value="SDR_fam"/>
</dbReference>
<dbReference type="NCBIfam" id="NF009467">
    <property type="entry name" value="PRK12826.1-3"/>
    <property type="match status" value="1"/>
</dbReference>
<comment type="caution">
    <text evidence="4">The sequence shown here is derived from an EMBL/GenBank/DDBJ whole genome shotgun (WGS) entry which is preliminary data.</text>
</comment>
<keyword evidence="3" id="KW-0520">NAD</keyword>
<comment type="similarity">
    <text evidence="1">Belongs to the short-chain dehydrogenases/reductases (SDR) family.</text>
</comment>
<dbReference type="Gene3D" id="3.40.50.720">
    <property type="entry name" value="NAD(P)-binding Rossmann-like Domain"/>
    <property type="match status" value="1"/>
</dbReference>
<dbReference type="PROSITE" id="PS00061">
    <property type="entry name" value="ADH_SHORT"/>
    <property type="match status" value="1"/>
</dbReference>
<gene>
    <name evidence="4" type="ORF">GCM10011588_65500</name>
</gene>
<evidence type="ECO:0000256" key="1">
    <source>
        <dbReference type="ARBA" id="ARBA00006484"/>
    </source>
</evidence>
<dbReference type="InterPro" id="IPR023985">
    <property type="entry name" value="SDR_subfam_1"/>
</dbReference>
<dbReference type="GO" id="GO:0016616">
    <property type="term" value="F:oxidoreductase activity, acting on the CH-OH group of donors, NAD or NADP as acceptor"/>
    <property type="evidence" value="ECO:0007669"/>
    <property type="project" value="TreeGrafter"/>
</dbReference>
<dbReference type="PANTHER" id="PTHR42760:SF133">
    <property type="entry name" value="3-OXOACYL-[ACYL-CARRIER-PROTEIN] REDUCTASE"/>
    <property type="match status" value="1"/>
</dbReference>
<dbReference type="Pfam" id="PF13561">
    <property type="entry name" value="adh_short_C2"/>
    <property type="match status" value="1"/>
</dbReference>
<evidence type="ECO:0000313" key="5">
    <source>
        <dbReference type="Proteomes" id="UP000638263"/>
    </source>
</evidence>
<dbReference type="InterPro" id="IPR036291">
    <property type="entry name" value="NAD(P)-bd_dom_sf"/>
</dbReference>
<dbReference type="RefSeq" id="WP_058852975.1">
    <property type="nucleotide sequence ID" value="NZ_BMMH01000029.1"/>
</dbReference>
<organism evidence="4 5">
    <name type="scientific">Nocardia jinanensis</name>
    <dbReference type="NCBI Taxonomy" id="382504"/>
    <lineage>
        <taxon>Bacteria</taxon>
        <taxon>Bacillati</taxon>
        <taxon>Actinomycetota</taxon>
        <taxon>Actinomycetes</taxon>
        <taxon>Mycobacteriales</taxon>
        <taxon>Nocardiaceae</taxon>
        <taxon>Nocardia</taxon>
    </lineage>
</organism>
<dbReference type="NCBIfam" id="TIGR03971">
    <property type="entry name" value="SDR_subfam_1"/>
    <property type="match status" value="1"/>
</dbReference>
<reference evidence="4" key="2">
    <citation type="submission" date="2020-09" db="EMBL/GenBank/DDBJ databases">
        <authorList>
            <person name="Sun Q."/>
            <person name="Zhou Y."/>
        </authorList>
    </citation>
    <scope>NUCLEOTIDE SEQUENCE</scope>
    <source>
        <strain evidence="4">CGMCC 4.3508</strain>
    </source>
</reference>
<reference evidence="4" key="1">
    <citation type="journal article" date="2014" name="Int. J. Syst. Evol. Microbiol.">
        <title>Complete genome sequence of Corynebacterium casei LMG S-19264T (=DSM 44701T), isolated from a smear-ripened cheese.</title>
        <authorList>
            <consortium name="US DOE Joint Genome Institute (JGI-PGF)"/>
            <person name="Walter F."/>
            <person name="Albersmeier A."/>
            <person name="Kalinowski J."/>
            <person name="Ruckert C."/>
        </authorList>
    </citation>
    <scope>NUCLEOTIDE SEQUENCE</scope>
    <source>
        <strain evidence="4">CGMCC 4.3508</strain>
    </source>
</reference>
<dbReference type="EMBL" id="BMMH01000029">
    <property type="protein sequence ID" value="GGL41723.1"/>
    <property type="molecule type" value="Genomic_DNA"/>
</dbReference>
<dbReference type="InterPro" id="IPR020904">
    <property type="entry name" value="Sc_DH/Rdtase_CS"/>
</dbReference>
<dbReference type="Proteomes" id="UP000638263">
    <property type="component" value="Unassembled WGS sequence"/>
</dbReference>
<dbReference type="CDD" id="cd05233">
    <property type="entry name" value="SDR_c"/>
    <property type="match status" value="1"/>
</dbReference>
<protein>
    <submittedName>
        <fullName evidence="4">Short-chain dehydrogenase/reductase</fullName>
    </submittedName>
</protein>